<dbReference type="EMBL" id="QSFV01000064">
    <property type="protein sequence ID" value="RHA75190.1"/>
    <property type="molecule type" value="Genomic_DNA"/>
</dbReference>
<comment type="caution">
    <text evidence="6">The sequence shown here is derived from an EMBL/GenBank/DDBJ whole genome shotgun (WGS) entry which is preliminary data.</text>
</comment>
<dbReference type="InterPro" id="IPR003593">
    <property type="entry name" value="AAA+_ATPase"/>
</dbReference>
<evidence type="ECO:0000256" key="4">
    <source>
        <dbReference type="ARBA" id="ARBA00022840"/>
    </source>
</evidence>
<protein>
    <submittedName>
        <fullName evidence="6">ABC transporter ATP-binding protein</fullName>
    </submittedName>
</protein>
<accession>A0A413SZ33</accession>
<feature type="domain" description="ABC transporter" evidence="5">
    <location>
        <begin position="5"/>
        <end position="244"/>
    </location>
</feature>
<reference evidence="6 7" key="1">
    <citation type="submission" date="2018-08" db="EMBL/GenBank/DDBJ databases">
        <title>A genome reference for cultivated species of the human gut microbiota.</title>
        <authorList>
            <person name="Zou Y."/>
            <person name="Xue W."/>
            <person name="Luo G."/>
        </authorList>
    </citation>
    <scope>NUCLEOTIDE SEQUENCE [LARGE SCALE GENOMIC DNA]</scope>
    <source>
        <strain evidence="6 7">AM42-30</strain>
    </source>
</reference>
<dbReference type="PANTHER" id="PTHR42798">
    <property type="entry name" value="LIPOPROTEIN-RELEASING SYSTEM ATP-BINDING PROTEIN LOLD"/>
    <property type="match status" value="1"/>
</dbReference>
<dbReference type="AlphaFoldDB" id="A0A413SZ33"/>
<gene>
    <name evidence="6" type="ORF">DW918_11565</name>
</gene>
<name>A0A413SZ33_9FIRM</name>
<dbReference type="PROSITE" id="PS50893">
    <property type="entry name" value="ABC_TRANSPORTER_2"/>
    <property type="match status" value="1"/>
</dbReference>
<dbReference type="SUPFAM" id="SSF52540">
    <property type="entry name" value="P-loop containing nucleoside triphosphate hydrolases"/>
    <property type="match status" value="1"/>
</dbReference>
<keyword evidence="4 6" id="KW-0067">ATP-binding</keyword>
<evidence type="ECO:0000256" key="1">
    <source>
        <dbReference type="ARBA" id="ARBA00005417"/>
    </source>
</evidence>
<dbReference type="InterPro" id="IPR027417">
    <property type="entry name" value="P-loop_NTPase"/>
</dbReference>
<organism evidence="6 7">
    <name type="scientific">Eubacterium ventriosum</name>
    <dbReference type="NCBI Taxonomy" id="39496"/>
    <lineage>
        <taxon>Bacteria</taxon>
        <taxon>Bacillati</taxon>
        <taxon>Bacillota</taxon>
        <taxon>Clostridia</taxon>
        <taxon>Eubacteriales</taxon>
        <taxon>Eubacteriaceae</taxon>
        <taxon>Eubacterium</taxon>
    </lineage>
</organism>
<evidence type="ECO:0000256" key="2">
    <source>
        <dbReference type="ARBA" id="ARBA00022448"/>
    </source>
</evidence>
<dbReference type="GO" id="GO:0016887">
    <property type="term" value="F:ATP hydrolysis activity"/>
    <property type="evidence" value="ECO:0007669"/>
    <property type="project" value="InterPro"/>
</dbReference>
<dbReference type="GO" id="GO:0005524">
    <property type="term" value="F:ATP binding"/>
    <property type="evidence" value="ECO:0007669"/>
    <property type="project" value="UniProtKB-KW"/>
</dbReference>
<dbReference type="InterPro" id="IPR017911">
    <property type="entry name" value="MacB-like_ATP-bd"/>
</dbReference>
<dbReference type="FunFam" id="3.40.50.300:FF:000032">
    <property type="entry name" value="Export ABC transporter ATP-binding protein"/>
    <property type="match status" value="1"/>
</dbReference>
<dbReference type="Gene3D" id="3.40.50.300">
    <property type="entry name" value="P-loop containing nucleotide triphosphate hydrolases"/>
    <property type="match status" value="1"/>
</dbReference>
<keyword evidence="2" id="KW-0813">Transport</keyword>
<dbReference type="GO" id="GO:0098796">
    <property type="term" value="C:membrane protein complex"/>
    <property type="evidence" value="ECO:0007669"/>
    <property type="project" value="UniProtKB-ARBA"/>
</dbReference>
<keyword evidence="3" id="KW-0547">Nucleotide-binding</keyword>
<dbReference type="InterPro" id="IPR003439">
    <property type="entry name" value="ABC_transporter-like_ATP-bd"/>
</dbReference>
<dbReference type="SMART" id="SM00382">
    <property type="entry name" value="AAA"/>
    <property type="match status" value="1"/>
</dbReference>
<dbReference type="GO" id="GO:0022857">
    <property type="term" value="F:transmembrane transporter activity"/>
    <property type="evidence" value="ECO:0007669"/>
    <property type="project" value="UniProtKB-ARBA"/>
</dbReference>
<comment type="similarity">
    <text evidence="1">Belongs to the ABC transporter superfamily.</text>
</comment>
<dbReference type="Proteomes" id="UP000285740">
    <property type="component" value="Unassembled WGS sequence"/>
</dbReference>
<evidence type="ECO:0000313" key="7">
    <source>
        <dbReference type="Proteomes" id="UP000285740"/>
    </source>
</evidence>
<evidence type="ECO:0000313" key="6">
    <source>
        <dbReference type="EMBL" id="RHA75190.1"/>
    </source>
</evidence>
<dbReference type="CDD" id="cd03255">
    <property type="entry name" value="ABC_MJ0796_LolCDE_FtsE"/>
    <property type="match status" value="1"/>
</dbReference>
<dbReference type="RefSeq" id="WP_118030936.1">
    <property type="nucleotide sequence ID" value="NZ_QSFV01000064.1"/>
</dbReference>
<proteinExistence type="inferred from homology"/>
<sequence length="253" mass="28171">MNTILNVENIVKTYGKKINIKRALNHIQFSLMEGEFVSIMGPSGSGKTTLLNCISTIDAIDSGHIYLNNQDMTNLTTQKAAQFRKENLGFIFQDFNLLDTLSIEENIALPLSISNISTKKIQNEVKKIMQRLSIEDIASKFPMQVSGGQKQRCACARAFIGSPNLILADEPTGALDSVSAKQILELLNELNIEEHTTILMVTHDPVSASYGNRVLFLKDGYLRKELCKDNMNRKSFYHAILAEISLGEGEQLC</sequence>
<evidence type="ECO:0000256" key="3">
    <source>
        <dbReference type="ARBA" id="ARBA00022741"/>
    </source>
</evidence>
<dbReference type="PANTHER" id="PTHR42798:SF7">
    <property type="entry name" value="ALPHA-D-RIBOSE 1-METHYLPHOSPHONATE 5-TRIPHOSPHATE SYNTHASE SUBUNIT PHNL"/>
    <property type="match status" value="1"/>
</dbReference>
<dbReference type="Pfam" id="PF00005">
    <property type="entry name" value="ABC_tran"/>
    <property type="match status" value="1"/>
</dbReference>
<evidence type="ECO:0000259" key="5">
    <source>
        <dbReference type="PROSITE" id="PS50893"/>
    </source>
</evidence>